<organism evidence="3 4">
    <name type="scientific">Sphingobacterium griseoflavum</name>
    <dbReference type="NCBI Taxonomy" id="1474952"/>
    <lineage>
        <taxon>Bacteria</taxon>
        <taxon>Pseudomonadati</taxon>
        <taxon>Bacteroidota</taxon>
        <taxon>Sphingobacteriia</taxon>
        <taxon>Sphingobacteriales</taxon>
        <taxon>Sphingobacteriaceae</taxon>
        <taxon>Sphingobacterium</taxon>
    </lineage>
</organism>
<sequence length="251" mass="27247">MIGKEKEIVGVKLEICANSPYSAVQAQLGGASRVEFCQNLENGGITPSYGQIKRARQLLQIGMHVLIRPRGGDFVYTDDEFEEMKMDISFCKEAGCDGVVIGILCKDGRVDLKRNASLVELAKPMTVVFHRAFDRTNNPAEALEDIIGLGFNRILTSGLRNTAVEGVQLLKELIMQADGRIEIMPGAGVNAGNILDILAHTNATAIHSSAKISIDSQMTFESDALAGMNEPTLQTSRALVAELKDLLESRK</sequence>
<dbReference type="PANTHER" id="PTHR12598">
    <property type="entry name" value="COPPER HOMEOSTASIS PROTEIN CUTC"/>
    <property type="match status" value="1"/>
</dbReference>
<dbReference type="Gene3D" id="3.20.20.380">
    <property type="entry name" value="Copper homeostasis (CutC) domain"/>
    <property type="match status" value="1"/>
</dbReference>
<proteinExistence type="inferred from homology"/>
<evidence type="ECO:0000313" key="4">
    <source>
        <dbReference type="Proteomes" id="UP000620550"/>
    </source>
</evidence>
<keyword evidence="4" id="KW-1185">Reference proteome</keyword>
<dbReference type="RefSeq" id="WP_189624599.1">
    <property type="nucleotide sequence ID" value="NZ_BNAF01000001.1"/>
</dbReference>
<dbReference type="EMBL" id="BNAF01000001">
    <property type="protein sequence ID" value="GHE23085.1"/>
    <property type="molecule type" value="Genomic_DNA"/>
</dbReference>
<evidence type="ECO:0000256" key="2">
    <source>
        <dbReference type="HAMAP-Rule" id="MF_00795"/>
    </source>
</evidence>
<name>A0ABQ3HSU6_9SPHI</name>
<gene>
    <name evidence="2 3" type="primary">cutC</name>
    <name evidence="3" type="ORF">GCM10017764_00530</name>
</gene>
<accession>A0ABQ3HSU6</accession>
<reference evidence="4" key="1">
    <citation type="journal article" date="2019" name="Int. J. Syst. Evol. Microbiol.">
        <title>The Global Catalogue of Microorganisms (GCM) 10K type strain sequencing project: providing services to taxonomists for standard genome sequencing and annotation.</title>
        <authorList>
            <consortium name="The Broad Institute Genomics Platform"/>
            <consortium name="The Broad Institute Genome Sequencing Center for Infectious Disease"/>
            <person name="Wu L."/>
            <person name="Ma J."/>
        </authorList>
    </citation>
    <scope>NUCLEOTIDE SEQUENCE [LARGE SCALE GENOMIC DNA]</scope>
    <source>
        <strain evidence="4">CGMCC 1.12966</strain>
    </source>
</reference>
<dbReference type="SUPFAM" id="SSF110395">
    <property type="entry name" value="CutC-like"/>
    <property type="match status" value="1"/>
</dbReference>
<dbReference type="Pfam" id="PF03932">
    <property type="entry name" value="CutC"/>
    <property type="match status" value="1"/>
</dbReference>
<dbReference type="InterPro" id="IPR036822">
    <property type="entry name" value="CutC-like_dom_sf"/>
</dbReference>
<dbReference type="Proteomes" id="UP000620550">
    <property type="component" value="Unassembled WGS sequence"/>
</dbReference>
<comment type="similarity">
    <text evidence="1 2">Belongs to the CutC family.</text>
</comment>
<dbReference type="HAMAP" id="MF_00795">
    <property type="entry name" value="CutC"/>
    <property type="match status" value="1"/>
</dbReference>
<protein>
    <recommendedName>
        <fullName evidence="2">PF03932 family protein CutC</fullName>
    </recommendedName>
</protein>
<comment type="caution">
    <text evidence="3">The sequence shown here is derived from an EMBL/GenBank/DDBJ whole genome shotgun (WGS) entry which is preliminary data.</text>
</comment>
<dbReference type="PANTHER" id="PTHR12598:SF0">
    <property type="entry name" value="COPPER HOMEOSTASIS PROTEIN CUTC HOMOLOG"/>
    <property type="match status" value="1"/>
</dbReference>
<dbReference type="InterPro" id="IPR005627">
    <property type="entry name" value="CutC-like"/>
</dbReference>
<comment type="subcellular location">
    <subcellularLocation>
        <location evidence="2">Cytoplasm</location>
    </subcellularLocation>
</comment>
<keyword evidence="2" id="KW-0963">Cytoplasm</keyword>
<evidence type="ECO:0000256" key="1">
    <source>
        <dbReference type="ARBA" id="ARBA00007768"/>
    </source>
</evidence>
<evidence type="ECO:0000313" key="3">
    <source>
        <dbReference type="EMBL" id="GHE23085.1"/>
    </source>
</evidence>
<comment type="caution">
    <text evidence="2">Once thought to be involved in copper homeostasis, experiments in E.coli have shown this is not the case.</text>
</comment>